<gene>
    <name evidence="2" type="ORF">PVAP13_1KG390505</name>
</gene>
<keyword evidence="3" id="KW-1185">Reference proteome</keyword>
<sequence>MLLCNRAARRGALPFYNNGASSSTGAEVVYNDPALTPPPLAPAVASRRPGLRRFIPTGHIPTRASMCGPEARPPCSGEGEA</sequence>
<organism evidence="2 3">
    <name type="scientific">Panicum virgatum</name>
    <name type="common">Blackwell switchgrass</name>
    <dbReference type="NCBI Taxonomy" id="38727"/>
    <lineage>
        <taxon>Eukaryota</taxon>
        <taxon>Viridiplantae</taxon>
        <taxon>Streptophyta</taxon>
        <taxon>Embryophyta</taxon>
        <taxon>Tracheophyta</taxon>
        <taxon>Spermatophyta</taxon>
        <taxon>Magnoliopsida</taxon>
        <taxon>Liliopsida</taxon>
        <taxon>Poales</taxon>
        <taxon>Poaceae</taxon>
        <taxon>PACMAD clade</taxon>
        <taxon>Panicoideae</taxon>
        <taxon>Panicodae</taxon>
        <taxon>Paniceae</taxon>
        <taxon>Panicinae</taxon>
        <taxon>Panicum</taxon>
        <taxon>Panicum sect. Hiantes</taxon>
    </lineage>
</organism>
<proteinExistence type="predicted"/>
<evidence type="ECO:0000256" key="1">
    <source>
        <dbReference type="SAM" id="MobiDB-lite"/>
    </source>
</evidence>
<comment type="caution">
    <text evidence="2">The sequence shown here is derived from an EMBL/GenBank/DDBJ whole genome shotgun (WGS) entry which is preliminary data.</text>
</comment>
<reference evidence="2" key="1">
    <citation type="submission" date="2020-05" db="EMBL/GenBank/DDBJ databases">
        <title>WGS assembly of Panicum virgatum.</title>
        <authorList>
            <person name="Lovell J.T."/>
            <person name="Jenkins J."/>
            <person name="Shu S."/>
            <person name="Juenger T.E."/>
            <person name="Schmutz J."/>
        </authorList>
    </citation>
    <scope>NUCLEOTIDE SEQUENCE</scope>
    <source>
        <strain evidence="2">AP13</strain>
    </source>
</reference>
<evidence type="ECO:0000313" key="3">
    <source>
        <dbReference type="Proteomes" id="UP000823388"/>
    </source>
</evidence>
<name>A0A8T0XS88_PANVG</name>
<feature type="region of interest" description="Disordered" evidence="1">
    <location>
        <begin position="57"/>
        <end position="81"/>
    </location>
</feature>
<protein>
    <submittedName>
        <fullName evidence="2">Uncharacterized protein</fullName>
    </submittedName>
</protein>
<dbReference type="AlphaFoldDB" id="A0A8T0XS88"/>
<dbReference type="Proteomes" id="UP000823388">
    <property type="component" value="Chromosome 1K"/>
</dbReference>
<evidence type="ECO:0000313" key="2">
    <source>
        <dbReference type="EMBL" id="KAG2660014.1"/>
    </source>
</evidence>
<accession>A0A8T0XS88</accession>
<dbReference type="EMBL" id="CM029037">
    <property type="protein sequence ID" value="KAG2660014.1"/>
    <property type="molecule type" value="Genomic_DNA"/>
</dbReference>